<reference evidence="1 2" key="1">
    <citation type="submission" date="2014-04" db="EMBL/GenBank/DDBJ databases">
        <authorList>
            <consortium name="DOE Joint Genome Institute"/>
            <person name="Kuo A."/>
            <person name="Kohler A."/>
            <person name="Jargeat P."/>
            <person name="Nagy L.G."/>
            <person name="Floudas D."/>
            <person name="Copeland A."/>
            <person name="Barry K.W."/>
            <person name="Cichocki N."/>
            <person name="Veneault-Fourrey C."/>
            <person name="LaButti K."/>
            <person name="Lindquist E.A."/>
            <person name="Lipzen A."/>
            <person name="Lundell T."/>
            <person name="Morin E."/>
            <person name="Murat C."/>
            <person name="Sun H."/>
            <person name="Tunlid A."/>
            <person name="Henrissat B."/>
            <person name="Grigoriev I.V."/>
            <person name="Hibbett D.S."/>
            <person name="Martin F."/>
            <person name="Nordberg H.P."/>
            <person name="Cantor M.N."/>
            <person name="Hua S.X."/>
        </authorList>
    </citation>
    <scope>NUCLEOTIDE SEQUENCE [LARGE SCALE GENOMIC DNA]</scope>
    <source>
        <strain evidence="1 2">Ve08.2h10</strain>
    </source>
</reference>
<dbReference type="InParanoid" id="A0A0D0DE19"/>
<reference evidence="2" key="2">
    <citation type="submission" date="2015-01" db="EMBL/GenBank/DDBJ databases">
        <title>Evolutionary Origins and Diversification of the Mycorrhizal Mutualists.</title>
        <authorList>
            <consortium name="DOE Joint Genome Institute"/>
            <consortium name="Mycorrhizal Genomics Consortium"/>
            <person name="Kohler A."/>
            <person name="Kuo A."/>
            <person name="Nagy L.G."/>
            <person name="Floudas D."/>
            <person name="Copeland A."/>
            <person name="Barry K.W."/>
            <person name="Cichocki N."/>
            <person name="Veneault-Fourrey C."/>
            <person name="LaButti K."/>
            <person name="Lindquist E.A."/>
            <person name="Lipzen A."/>
            <person name="Lundell T."/>
            <person name="Morin E."/>
            <person name="Murat C."/>
            <person name="Riley R."/>
            <person name="Ohm R."/>
            <person name="Sun H."/>
            <person name="Tunlid A."/>
            <person name="Henrissat B."/>
            <person name="Grigoriev I.V."/>
            <person name="Hibbett D.S."/>
            <person name="Martin F."/>
        </authorList>
    </citation>
    <scope>NUCLEOTIDE SEQUENCE [LARGE SCALE GENOMIC DNA]</scope>
    <source>
        <strain evidence="2">Ve08.2h10</strain>
    </source>
</reference>
<protein>
    <submittedName>
        <fullName evidence="1">Uncharacterized protein</fullName>
    </submittedName>
</protein>
<sequence>MQCILETMQSCQITAGQLILSLLTDRAQKNHSVNDLVPCVIDVFSAFLQHPSMQDKLKDFVLTRAGSTYHKEILSLVSQMGGWHFGASSATTKQLKDFSLEDME</sequence>
<organism evidence="1 2">
    <name type="scientific">Paxillus rubicundulus Ve08.2h10</name>
    <dbReference type="NCBI Taxonomy" id="930991"/>
    <lineage>
        <taxon>Eukaryota</taxon>
        <taxon>Fungi</taxon>
        <taxon>Dikarya</taxon>
        <taxon>Basidiomycota</taxon>
        <taxon>Agaricomycotina</taxon>
        <taxon>Agaricomycetes</taxon>
        <taxon>Agaricomycetidae</taxon>
        <taxon>Boletales</taxon>
        <taxon>Paxilineae</taxon>
        <taxon>Paxillaceae</taxon>
        <taxon>Paxillus</taxon>
    </lineage>
</organism>
<gene>
    <name evidence="1" type="ORF">PAXRUDRAFT_171959</name>
</gene>
<evidence type="ECO:0000313" key="1">
    <source>
        <dbReference type="EMBL" id="KIK75700.1"/>
    </source>
</evidence>
<name>A0A0D0DE19_9AGAM</name>
<dbReference type="STRING" id="930991.A0A0D0DE19"/>
<dbReference type="AlphaFoldDB" id="A0A0D0DE19"/>
<dbReference type="HOGENOM" id="CLU_142396_1_0_1"/>
<dbReference type="OrthoDB" id="4743193at2759"/>
<keyword evidence="2" id="KW-1185">Reference proteome</keyword>
<accession>A0A0D0DE19</accession>
<dbReference type="Proteomes" id="UP000054538">
    <property type="component" value="Unassembled WGS sequence"/>
</dbReference>
<proteinExistence type="predicted"/>
<dbReference type="EMBL" id="KN827921">
    <property type="protein sequence ID" value="KIK75700.1"/>
    <property type="molecule type" value="Genomic_DNA"/>
</dbReference>
<evidence type="ECO:0000313" key="2">
    <source>
        <dbReference type="Proteomes" id="UP000054538"/>
    </source>
</evidence>